<protein>
    <submittedName>
        <fullName evidence="2">Uncharacterized protein</fullName>
    </submittedName>
</protein>
<dbReference type="Proteomes" id="UP001417504">
    <property type="component" value="Unassembled WGS sequence"/>
</dbReference>
<accession>A0AAP0EE39</accession>
<dbReference type="AlphaFoldDB" id="A0AAP0EE39"/>
<gene>
    <name evidence="2" type="ORF">Sjap_023647</name>
</gene>
<keyword evidence="3" id="KW-1185">Reference proteome</keyword>
<feature type="chain" id="PRO_5042912443" evidence="1">
    <location>
        <begin position="26"/>
        <end position="88"/>
    </location>
</feature>
<feature type="signal peptide" evidence="1">
    <location>
        <begin position="1"/>
        <end position="25"/>
    </location>
</feature>
<keyword evidence="1" id="KW-0732">Signal</keyword>
<comment type="caution">
    <text evidence="2">The sequence shown here is derived from an EMBL/GenBank/DDBJ whole genome shotgun (WGS) entry which is preliminary data.</text>
</comment>
<dbReference type="EMBL" id="JBBNAE010000010">
    <property type="protein sequence ID" value="KAK9090470.1"/>
    <property type="molecule type" value="Genomic_DNA"/>
</dbReference>
<evidence type="ECO:0000313" key="3">
    <source>
        <dbReference type="Proteomes" id="UP001417504"/>
    </source>
</evidence>
<proteinExistence type="predicted"/>
<name>A0AAP0EE39_9MAGN</name>
<evidence type="ECO:0000256" key="1">
    <source>
        <dbReference type="SAM" id="SignalP"/>
    </source>
</evidence>
<reference evidence="2 3" key="1">
    <citation type="submission" date="2024-01" db="EMBL/GenBank/DDBJ databases">
        <title>Genome assemblies of Stephania.</title>
        <authorList>
            <person name="Yang L."/>
        </authorList>
    </citation>
    <scope>NUCLEOTIDE SEQUENCE [LARGE SCALE GENOMIC DNA]</scope>
    <source>
        <strain evidence="2">QJT</strain>
        <tissue evidence="2">Leaf</tissue>
    </source>
</reference>
<evidence type="ECO:0000313" key="2">
    <source>
        <dbReference type="EMBL" id="KAK9090470.1"/>
    </source>
</evidence>
<organism evidence="2 3">
    <name type="scientific">Stephania japonica</name>
    <dbReference type="NCBI Taxonomy" id="461633"/>
    <lineage>
        <taxon>Eukaryota</taxon>
        <taxon>Viridiplantae</taxon>
        <taxon>Streptophyta</taxon>
        <taxon>Embryophyta</taxon>
        <taxon>Tracheophyta</taxon>
        <taxon>Spermatophyta</taxon>
        <taxon>Magnoliopsida</taxon>
        <taxon>Ranunculales</taxon>
        <taxon>Menispermaceae</taxon>
        <taxon>Menispermoideae</taxon>
        <taxon>Cissampelideae</taxon>
        <taxon>Stephania</taxon>
    </lineage>
</organism>
<sequence length="88" mass="9104">MKSKQAALVILVFFLAAMAPRKSEAQLPGGPTGQCIVLCSKNTHLSYLECIANRPPVLAPTFCEVTSLSASSYACATASTAVTILATG</sequence>